<evidence type="ECO:0000313" key="2">
    <source>
        <dbReference type="EMBL" id="MBA4495171.1"/>
    </source>
</evidence>
<reference evidence="2 3" key="1">
    <citation type="submission" date="2020-07" db="EMBL/GenBank/DDBJ databases">
        <authorList>
            <person name="Feng H."/>
        </authorList>
    </citation>
    <scope>NUCLEOTIDE SEQUENCE [LARGE SCALE GENOMIC DNA]</scope>
    <source>
        <strain evidence="3">s-10</strain>
    </source>
</reference>
<protein>
    <submittedName>
        <fullName evidence="2">Alpha/beta fold hydrolase</fullName>
    </submittedName>
</protein>
<dbReference type="Proteomes" id="UP000535491">
    <property type="component" value="Unassembled WGS sequence"/>
</dbReference>
<keyword evidence="2" id="KW-0378">Hydrolase</keyword>
<evidence type="ECO:0000259" key="1">
    <source>
        <dbReference type="Pfam" id="PF00975"/>
    </source>
</evidence>
<dbReference type="InterPro" id="IPR029058">
    <property type="entry name" value="AB_hydrolase_fold"/>
</dbReference>
<accession>A0A7W1WSD9</accession>
<gene>
    <name evidence="2" type="ORF">H1191_12730</name>
</gene>
<organism evidence="2 3">
    <name type="scientific">Paenactinomyces guangxiensis</name>
    <dbReference type="NCBI Taxonomy" id="1490290"/>
    <lineage>
        <taxon>Bacteria</taxon>
        <taxon>Bacillati</taxon>
        <taxon>Bacillota</taxon>
        <taxon>Bacilli</taxon>
        <taxon>Bacillales</taxon>
        <taxon>Thermoactinomycetaceae</taxon>
        <taxon>Paenactinomyces</taxon>
    </lineage>
</organism>
<dbReference type="Pfam" id="PF00975">
    <property type="entry name" value="Thioesterase"/>
    <property type="match status" value="1"/>
</dbReference>
<proteinExistence type="predicted"/>
<dbReference type="Gene3D" id="3.40.50.1820">
    <property type="entry name" value="alpha/beta hydrolase"/>
    <property type="match status" value="1"/>
</dbReference>
<dbReference type="RefSeq" id="WP_181752410.1">
    <property type="nucleotide sequence ID" value="NZ_JACEIQ010000012.1"/>
</dbReference>
<dbReference type="GO" id="GO:0016787">
    <property type="term" value="F:hydrolase activity"/>
    <property type="evidence" value="ECO:0007669"/>
    <property type="project" value="UniProtKB-KW"/>
</dbReference>
<feature type="domain" description="Thioesterase" evidence="1">
    <location>
        <begin position="3"/>
        <end position="247"/>
    </location>
</feature>
<name>A0A7W1WSD9_9BACL</name>
<sequence length="258" mass="29632">MPFFCVHPVGGNAFSYIHLADALGMDQPFYCLQAQGLEDDVPPIEDVQTMALHYMKYLLGKQEEPPYVLGGYSFGGIVALEMARELRHRGLETLLVLIDAICPSVIANKKTYLSEEVLLNEFAKELMIRAGKTLKRKWVEKLGTDTPEQAIERMRRELIEANVLKPDIGYQQLWRYYQVLKFNTLAFNQYHSKPYHGKVILIRAEEQLLKEMKDKEMLGWEETLSDLTVFRVPGNHFTCLFPPHVNDVAALLKDTLKV</sequence>
<dbReference type="AlphaFoldDB" id="A0A7W1WSD9"/>
<comment type="caution">
    <text evidence="2">The sequence shown here is derived from an EMBL/GenBank/DDBJ whole genome shotgun (WGS) entry which is preliminary data.</text>
</comment>
<keyword evidence="3" id="KW-1185">Reference proteome</keyword>
<dbReference type="EMBL" id="JACEIQ010000012">
    <property type="protein sequence ID" value="MBA4495171.1"/>
    <property type="molecule type" value="Genomic_DNA"/>
</dbReference>
<dbReference type="SUPFAM" id="SSF53474">
    <property type="entry name" value="alpha/beta-Hydrolases"/>
    <property type="match status" value="1"/>
</dbReference>
<evidence type="ECO:0000313" key="3">
    <source>
        <dbReference type="Proteomes" id="UP000535491"/>
    </source>
</evidence>
<dbReference type="InterPro" id="IPR001031">
    <property type="entry name" value="Thioesterase"/>
</dbReference>